<proteinExistence type="predicted"/>
<dbReference type="AlphaFoldDB" id="A0A9J6E2R3"/>
<keyword evidence="2" id="KW-1185">Reference proteome</keyword>
<reference evidence="1" key="2">
    <citation type="submission" date="2021-09" db="EMBL/GenBank/DDBJ databases">
        <authorList>
            <person name="Jia N."/>
            <person name="Wang J."/>
            <person name="Shi W."/>
            <person name="Du L."/>
            <person name="Sun Y."/>
            <person name="Zhan W."/>
            <person name="Jiang J."/>
            <person name="Wang Q."/>
            <person name="Zhang B."/>
            <person name="Ji P."/>
            <person name="Sakyi L.B."/>
            <person name="Cui X."/>
            <person name="Yuan T."/>
            <person name="Jiang B."/>
            <person name="Yang W."/>
            <person name="Lam T.T.-Y."/>
            <person name="Chang Q."/>
            <person name="Ding S."/>
            <person name="Wang X."/>
            <person name="Zhu J."/>
            <person name="Ruan X."/>
            <person name="Zhao L."/>
            <person name="Wei J."/>
            <person name="Que T."/>
            <person name="Du C."/>
            <person name="Cheng J."/>
            <person name="Dai P."/>
            <person name="Han X."/>
            <person name="Huang E."/>
            <person name="Gao Y."/>
            <person name="Liu J."/>
            <person name="Shao H."/>
            <person name="Ye R."/>
            <person name="Li L."/>
            <person name="Wei W."/>
            <person name="Wang X."/>
            <person name="Wang C."/>
            <person name="Huo Q."/>
            <person name="Li W."/>
            <person name="Guo W."/>
            <person name="Chen H."/>
            <person name="Chen S."/>
            <person name="Zhou L."/>
            <person name="Zhou L."/>
            <person name="Ni X."/>
            <person name="Tian J."/>
            <person name="Zhou Y."/>
            <person name="Sheng Y."/>
            <person name="Liu T."/>
            <person name="Pan Y."/>
            <person name="Xia L."/>
            <person name="Li J."/>
            <person name="Zhao F."/>
            <person name="Cao W."/>
        </authorList>
    </citation>
    <scope>NUCLEOTIDE SEQUENCE</scope>
    <source>
        <strain evidence="1">Rmic-2018</strain>
        <tissue evidence="1">Larvae</tissue>
    </source>
</reference>
<evidence type="ECO:0000313" key="1">
    <source>
        <dbReference type="EMBL" id="KAH8028743.1"/>
    </source>
</evidence>
<comment type="caution">
    <text evidence="1">The sequence shown here is derived from an EMBL/GenBank/DDBJ whole genome shotgun (WGS) entry which is preliminary data.</text>
</comment>
<sequence length="311" mass="35681">MHYVPGAYNKNLLCAASNPVVRKRKAHESVLETARENEDVTVETENEIDHVKMLEIMTKRLQIETHYAQAKAVLRPEYLLVLKEILDYNTPSVNINNALQAAKRKIAVSSTMVAVWSSINNLNTLINAFDVANIYRFTVERAYVVGRIIEQRMLNNNSNIDNILPQMRSIIVLPILLILDSYDQIYQCGGLGNICTFQKCTNVVLHKHPRLYDPTTQCAIYHKTLCDMHVDIKDGDSYHNLILKYLRIVFFGRYANSRSENEKEYAPIFKLIRTWYQFIACMMLNTSSASHSSIMSYTKRPAISPNAKMVL</sequence>
<accession>A0A9J6E2R3</accession>
<evidence type="ECO:0000313" key="2">
    <source>
        <dbReference type="Proteomes" id="UP000821866"/>
    </source>
</evidence>
<dbReference type="Proteomes" id="UP000821866">
    <property type="component" value="Chromosome 4"/>
</dbReference>
<gene>
    <name evidence="1" type="ORF">HPB51_018225</name>
</gene>
<dbReference type="EMBL" id="JABSTU010000006">
    <property type="protein sequence ID" value="KAH8028743.1"/>
    <property type="molecule type" value="Genomic_DNA"/>
</dbReference>
<name>A0A9J6E2R3_RHIMP</name>
<organism evidence="1 2">
    <name type="scientific">Rhipicephalus microplus</name>
    <name type="common">Cattle tick</name>
    <name type="synonym">Boophilus microplus</name>
    <dbReference type="NCBI Taxonomy" id="6941"/>
    <lineage>
        <taxon>Eukaryota</taxon>
        <taxon>Metazoa</taxon>
        <taxon>Ecdysozoa</taxon>
        <taxon>Arthropoda</taxon>
        <taxon>Chelicerata</taxon>
        <taxon>Arachnida</taxon>
        <taxon>Acari</taxon>
        <taxon>Parasitiformes</taxon>
        <taxon>Ixodida</taxon>
        <taxon>Ixodoidea</taxon>
        <taxon>Ixodidae</taxon>
        <taxon>Rhipicephalinae</taxon>
        <taxon>Rhipicephalus</taxon>
        <taxon>Boophilus</taxon>
    </lineage>
</organism>
<protein>
    <submittedName>
        <fullName evidence="1">Uncharacterized protein</fullName>
    </submittedName>
</protein>
<reference evidence="1" key="1">
    <citation type="journal article" date="2020" name="Cell">
        <title>Large-Scale Comparative Analyses of Tick Genomes Elucidate Their Genetic Diversity and Vector Capacities.</title>
        <authorList>
            <consortium name="Tick Genome and Microbiome Consortium (TIGMIC)"/>
            <person name="Jia N."/>
            <person name="Wang J."/>
            <person name="Shi W."/>
            <person name="Du L."/>
            <person name="Sun Y."/>
            <person name="Zhan W."/>
            <person name="Jiang J.F."/>
            <person name="Wang Q."/>
            <person name="Zhang B."/>
            <person name="Ji P."/>
            <person name="Bell-Sakyi L."/>
            <person name="Cui X.M."/>
            <person name="Yuan T.T."/>
            <person name="Jiang B.G."/>
            <person name="Yang W.F."/>
            <person name="Lam T.T."/>
            <person name="Chang Q.C."/>
            <person name="Ding S.J."/>
            <person name="Wang X.J."/>
            <person name="Zhu J.G."/>
            <person name="Ruan X.D."/>
            <person name="Zhao L."/>
            <person name="Wei J.T."/>
            <person name="Ye R.Z."/>
            <person name="Que T.C."/>
            <person name="Du C.H."/>
            <person name="Zhou Y.H."/>
            <person name="Cheng J.X."/>
            <person name="Dai P.F."/>
            <person name="Guo W.B."/>
            <person name="Han X.H."/>
            <person name="Huang E.J."/>
            <person name="Li L.F."/>
            <person name="Wei W."/>
            <person name="Gao Y.C."/>
            <person name="Liu J.Z."/>
            <person name="Shao H.Z."/>
            <person name="Wang X."/>
            <person name="Wang C.C."/>
            <person name="Yang T.C."/>
            <person name="Huo Q.B."/>
            <person name="Li W."/>
            <person name="Chen H.Y."/>
            <person name="Chen S.E."/>
            <person name="Zhou L.G."/>
            <person name="Ni X.B."/>
            <person name="Tian J.H."/>
            <person name="Sheng Y."/>
            <person name="Liu T."/>
            <person name="Pan Y.S."/>
            <person name="Xia L.Y."/>
            <person name="Li J."/>
            <person name="Zhao F."/>
            <person name="Cao W.C."/>
        </authorList>
    </citation>
    <scope>NUCLEOTIDE SEQUENCE</scope>
    <source>
        <strain evidence="1">Rmic-2018</strain>
    </source>
</reference>